<evidence type="ECO:0000313" key="1">
    <source>
        <dbReference type="EMBL" id="CRG94018.1"/>
    </source>
</evidence>
<dbReference type="OMA" id="MGQVNDY"/>
<name>A0A1J1GNI5_PLAGA</name>
<dbReference type="AlphaFoldDB" id="A0A1J1GNI5"/>
<dbReference type="VEuPathDB" id="PlasmoDB:PGAL8A_00172500"/>
<comment type="caution">
    <text evidence="1">The sequence shown here is derived from an EMBL/GenBank/DDBJ whole genome shotgun (WGS) entry which is preliminary data.</text>
</comment>
<dbReference type="EMBL" id="CVMV01000020">
    <property type="protein sequence ID" value="CRG94018.1"/>
    <property type="molecule type" value="Genomic_DNA"/>
</dbReference>
<evidence type="ECO:0000313" key="2">
    <source>
        <dbReference type="Proteomes" id="UP000220797"/>
    </source>
</evidence>
<accession>A0A1J1GNI5</accession>
<gene>
    <name evidence="1" type="ORF">PGAL8A_00172500</name>
</gene>
<reference evidence="1" key="1">
    <citation type="submission" date="2015-04" db="EMBL/GenBank/DDBJ databases">
        <authorList>
            <consortium name="Pathogen Informatics"/>
        </authorList>
    </citation>
    <scope>NUCLEOTIDE SEQUENCE [LARGE SCALE GENOMIC DNA]</scope>
    <source>
        <strain evidence="1">8A</strain>
    </source>
</reference>
<dbReference type="RefSeq" id="XP_028526839.1">
    <property type="nucleotide sequence ID" value="XM_028670048.1"/>
</dbReference>
<organism evidence="1 2">
    <name type="scientific">Plasmodium gallinaceum</name>
    <dbReference type="NCBI Taxonomy" id="5849"/>
    <lineage>
        <taxon>Eukaryota</taxon>
        <taxon>Sar</taxon>
        <taxon>Alveolata</taxon>
        <taxon>Apicomplexa</taxon>
        <taxon>Aconoidasida</taxon>
        <taxon>Haemosporida</taxon>
        <taxon>Plasmodiidae</taxon>
        <taxon>Plasmodium</taxon>
        <taxon>Plasmodium (Haemamoeba)</taxon>
    </lineage>
</organism>
<dbReference type="OrthoDB" id="381817at2759"/>
<dbReference type="GeneID" id="39730252"/>
<sequence>MNITNDSDNINENNNEKKDYLVKSTTFLNNEKIFECSSKIASADKIKINDESVEILMSNNNLTDHIISVMGHVNTFFTKKINDKKGK</sequence>
<protein>
    <submittedName>
        <fullName evidence="1">Uncharacterized protein</fullName>
    </submittedName>
</protein>
<proteinExistence type="predicted"/>
<dbReference type="Proteomes" id="UP000220797">
    <property type="component" value="Unassembled WGS sequence"/>
</dbReference>
<keyword evidence="2" id="KW-1185">Reference proteome</keyword>